<keyword evidence="3" id="KW-1185">Reference proteome</keyword>
<dbReference type="Proteomes" id="UP000288607">
    <property type="component" value="Unassembled WGS sequence"/>
</dbReference>
<protein>
    <submittedName>
        <fullName evidence="2">Uncharacterized protein</fullName>
    </submittedName>
</protein>
<feature type="compositionally biased region" description="Basic and acidic residues" evidence="1">
    <location>
        <begin position="93"/>
        <end position="104"/>
    </location>
</feature>
<organism evidence="2 3">
    <name type="scientific">Bifidobacterium callimiconis</name>
    <dbReference type="NCBI Taxonomy" id="2306973"/>
    <lineage>
        <taxon>Bacteria</taxon>
        <taxon>Bacillati</taxon>
        <taxon>Actinomycetota</taxon>
        <taxon>Actinomycetes</taxon>
        <taxon>Bifidobacteriales</taxon>
        <taxon>Bifidobacteriaceae</taxon>
        <taxon>Bifidobacterium</taxon>
    </lineage>
</organism>
<sequence>MEGDVTTCVVTEGGIRNLIGTDSLPQSGFAGQLPPREGAQRNGPVLPPWEGDVTTYVVTEGGIPTPTSPKNSVGNRDDRTGSPQSAAPTAPLREGESKVRRKADAAAPPRFEENIGMNAVSRPRIGLALDRSPRWYESAYGTEANLPSQRAQGPTEPRGTLRPICTPIGVPMIATPLMERIEPRYRSIRESTRRIRPRADLAFNRRPDDCCGPIGAWAGLALDASRSHRLRTVHWTVRLTAHTSDGPPSGGLNPHLALDASRSHRLRTVHWTVRLTAQPHKLRQCFRSFHKLRKSS</sequence>
<proteinExistence type="predicted"/>
<evidence type="ECO:0000256" key="1">
    <source>
        <dbReference type="SAM" id="MobiDB-lite"/>
    </source>
</evidence>
<evidence type="ECO:0000313" key="2">
    <source>
        <dbReference type="EMBL" id="RSX49452.1"/>
    </source>
</evidence>
<name>A0A430F9F8_9BIFI</name>
<reference evidence="2 3" key="1">
    <citation type="submission" date="2018-09" db="EMBL/GenBank/DDBJ databases">
        <title>Characterization of the phylogenetic diversity of five novel species belonging to the genus Bifidobacterium.</title>
        <authorList>
            <person name="Lugli G.A."/>
            <person name="Duranti S."/>
            <person name="Milani C."/>
        </authorList>
    </citation>
    <scope>NUCLEOTIDE SEQUENCE [LARGE SCALE GENOMIC DNA]</scope>
    <source>
        <strain evidence="2 3">2028B</strain>
    </source>
</reference>
<dbReference type="AlphaFoldDB" id="A0A430F9F8"/>
<evidence type="ECO:0000313" key="3">
    <source>
        <dbReference type="Proteomes" id="UP000288607"/>
    </source>
</evidence>
<comment type="caution">
    <text evidence="2">The sequence shown here is derived from an EMBL/GenBank/DDBJ whole genome shotgun (WGS) entry which is preliminary data.</text>
</comment>
<gene>
    <name evidence="2" type="ORF">D2E23_2100</name>
</gene>
<accession>A0A430F9F8</accession>
<dbReference type="EMBL" id="QXGJ01000015">
    <property type="protein sequence ID" value="RSX49452.1"/>
    <property type="molecule type" value="Genomic_DNA"/>
</dbReference>
<feature type="region of interest" description="Disordered" evidence="1">
    <location>
        <begin position="19"/>
        <end position="108"/>
    </location>
</feature>